<dbReference type="InterPro" id="IPR019734">
    <property type="entry name" value="TPR_rpt"/>
</dbReference>
<proteinExistence type="inferred from homology"/>
<evidence type="ECO:0000256" key="1">
    <source>
        <dbReference type="ARBA" id="ARBA00007734"/>
    </source>
</evidence>
<comment type="similarity">
    <text evidence="1">Belongs to the transglycosylase Slt family.</text>
</comment>
<dbReference type="EMBL" id="QZKU01000068">
    <property type="protein sequence ID" value="RJP21340.1"/>
    <property type="molecule type" value="Genomic_DNA"/>
</dbReference>
<dbReference type="Pfam" id="PF13432">
    <property type="entry name" value="TPR_16"/>
    <property type="match status" value="3"/>
</dbReference>
<comment type="caution">
    <text evidence="3">The sequence shown here is derived from an EMBL/GenBank/DDBJ whole genome shotgun (WGS) entry which is preliminary data.</text>
</comment>
<organism evidence="3 4">
    <name type="scientific">Abyssobacteria bacterium (strain SURF_5)</name>
    <dbReference type="NCBI Taxonomy" id="2093360"/>
    <lineage>
        <taxon>Bacteria</taxon>
        <taxon>Pseudomonadati</taxon>
        <taxon>Candidatus Hydrogenedentota</taxon>
        <taxon>Candidatus Abyssobacteria</taxon>
    </lineage>
</organism>
<dbReference type="Gene3D" id="1.10.530.10">
    <property type="match status" value="1"/>
</dbReference>
<dbReference type="CDD" id="cd13401">
    <property type="entry name" value="Slt70-like"/>
    <property type="match status" value="1"/>
</dbReference>
<reference evidence="3 4" key="1">
    <citation type="journal article" date="2017" name="ISME J.">
        <title>Energy and carbon metabolisms in a deep terrestrial subsurface fluid microbial community.</title>
        <authorList>
            <person name="Momper L."/>
            <person name="Jungbluth S.P."/>
            <person name="Lee M.D."/>
            <person name="Amend J.P."/>
        </authorList>
    </citation>
    <scope>NUCLEOTIDE SEQUENCE [LARGE SCALE GENOMIC DNA]</scope>
    <source>
        <strain evidence="3">SURF_5</strain>
    </source>
</reference>
<dbReference type="PANTHER" id="PTHR37423:SF2">
    <property type="entry name" value="MEMBRANE-BOUND LYTIC MUREIN TRANSGLYCOSYLASE C"/>
    <property type="match status" value="1"/>
</dbReference>
<dbReference type="Gene3D" id="1.25.40.10">
    <property type="entry name" value="Tetratricopeptide repeat domain"/>
    <property type="match status" value="3"/>
</dbReference>
<gene>
    <name evidence="3" type="primary">bamD</name>
    <name evidence="3" type="ORF">C4520_10015</name>
</gene>
<dbReference type="AlphaFoldDB" id="A0A3A4NW55"/>
<dbReference type="InterPro" id="IPR011990">
    <property type="entry name" value="TPR-like_helical_dom_sf"/>
</dbReference>
<dbReference type="SUPFAM" id="SSF48452">
    <property type="entry name" value="TPR-like"/>
    <property type="match status" value="2"/>
</dbReference>
<dbReference type="Proteomes" id="UP000265882">
    <property type="component" value="Unassembled WGS sequence"/>
</dbReference>
<accession>A0A3A4NW55</accession>
<dbReference type="Pfam" id="PF01464">
    <property type="entry name" value="SLT"/>
    <property type="match status" value="1"/>
</dbReference>
<dbReference type="InterPro" id="IPR023346">
    <property type="entry name" value="Lysozyme-like_dom_sf"/>
</dbReference>
<protein>
    <submittedName>
        <fullName evidence="3">Outer membrane protein assembly factor BamD</fullName>
    </submittedName>
</protein>
<evidence type="ECO:0000313" key="4">
    <source>
        <dbReference type="Proteomes" id="UP000265882"/>
    </source>
</evidence>
<dbReference type="SMART" id="SM00028">
    <property type="entry name" value="TPR"/>
    <property type="match status" value="6"/>
</dbReference>
<evidence type="ECO:0000259" key="2">
    <source>
        <dbReference type="Pfam" id="PF01464"/>
    </source>
</evidence>
<evidence type="ECO:0000313" key="3">
    <source>
        <dbReference type="EMBL" id="RJP21340.1"/>
    </source>
</evidence>
<sequence>MRRRWFGPASTSYVSEIRFGMRTLLLISLLNVLIFIQPSYAADEIIPGGREFLEGVKLQEAGEYTASIEQYRAASDIYSVVADYALYRMAQCAVKLQDNTLAVSALENLIDRHPASPVRNSAQVQLGLAYFEAGEFARALPVIKAALSKVSSSGEATALKLVLAKIFLEKDDPDMSDSICWQLIHGRPATAEALEAVGMVRRVDTPEKQIAVAKVYLQNKRGSEAFALLDALVNNPDAPHLKPDALLYLAQAVSLNGQKRQAAEIYQRIIDEHPAHRFVPTALYSRAEIFRVNGSLDDALSEYERVVMGFPSHSLSSQALRQRARIFEKLADPREYAEYERILRDYPRSAAAFFAAEHWGVDLYLAKDFEKAQAVFDRLLRLNQSADANAAALFWRAKCLLGAGDSDGARSAFATVIARYGDSYQAFRARAILRLLEAGALVYEQPYSADWNSLFAVDETQIRFVDAAGETIIDAVKPLIEGLDEKAMQRLQFLVVNELPEAKLELEFASSAEQDSETQYALALVLYQLQAYNDSLRIASTLSTVFTDSPRTDRIRHFLYPVAYPHILGASASRYRIDPLFALAVMREESHFRETTVSSSDACGLMQILPRTGKWLAQDHLGLPSFERSDLFLPSVNIELGSYYLRYLLNKFGDNLMLTAAAYNWGETNLRNWMEGAPKQDFDAFVESIPADETRRYIKKVFRTYAIYRGLYSSEPLGLGAS</sequence>
<feature type="domain" description="Transglycosylase SLT" evidence="2">
    <location>
        <begin position="571"/>
        <end position="684"/>
    </location>
</feature>
<dbReference type="PANTHER" id="PTHR37423">
    <property type="entry name" value="SOLUBLE LYTIC MUREIN TRANSGLYCOSYLASE-RELATED"/>
    <property type="match status" value="1"/>
</dbReference>
<name>A0A3A4NW55_ABYX5</name>
<dbReference type="InterPro" id="IPR008258">
    <property type="entry name" value="Transglycosylase_SLT_dom_1"/>
</dbReference>
<dbReference type="SUPFAM" id="SSF53955">
    <property type="entry name" value="Lysozyme-like"/>
    <property type="match status" value="1"/>
</dbReference>